<dbReference type="EMBL" id="KN880819">
    <property type="protein sequence ID" value="KIY62146.1"/>
    <property type="molecule type" value="Genomic_DNA"/>
</dbReference>
<evidence type="ECO:0000313" key="1">
    <source>
        <dbReference type="EMBL" id="KIY62146.1"/>
    </source>
</evidence>
<dbReference type="Proteomes" id="UP000054007">
    <property type="component" value="Unassembled WGS sequence"/>
</dbReference>
<keyword evidence="2" id="KW-1185">Reference proteome</keyword>
<gene>
    <name evidence="1" type="ORF">CYLTODRAFT_427138</name>
</gene>
<dbReference type="AlphaFoldDB" id="A0A0D7AXZ4"/>
<reference evidence="1 2" key="1">
    <citation type="journal article" date="2015" name="Fungal Genet. Biol.">
        <title>Evolution of novel wood decay mechanisms in Agaricales revealed by the genome sequences of Fistulina hepatica and Cylindrobasidium torrendii.</title>
        <authorList>
            <person name="Floudas D."/>
            <person name="Held B.W."/>
            <person name="Riley R."/>
            <person name="Nagy L.G."/>
            <person name="Koehler G."/>
            <person name="Ransdell A.S."/>
            <person name="Younus H."/>
            <person name="Chow J."/>
            <person name="Chiniquy J."/>
            <person name="Lipzen A."/>
            <person name="Tritt A."/>
            <person name="Sun H."/>
            <person name="Haridas S."/>
            <person name="LaButti K."/>
            <person name="Ohm R.A."/>
            <person name="Kues U."/>
            <person name="Blanchette R.A."/>
            <person name="Grigoriev I.V."/>
            <person name="Minto R.E."/>
            <person name="Hibbett D.S."/>
        </authorList>
    </citation>
    <scope>NUCLEOTIDE SEQUENCE [LARGE SCALE GENOMIC DNA]</scope>
    <source>
        <strain evidence="1 2">FP15055 ss-10</strain>
    </source>
</reference>
<sequence length="252" mass="28121">MAYNHAVVNFAPKTLRITTRHVPNGNKGQTAVDNCMTILNALVAPASLCLACEAGNDPSNFFPWSQRFYQWLSVQKLSQLCLPTPSDNSFRLSLPSTLSRSLTHLCLIGHSYTNMLVDVRLVWNHVGHACPSLTHLGYVIREPTDLFMVLNYAIPSSLSVFILYFPPELSLDKNQLEMLSNIKDHRFVALRVHRQRYKDFTSTTRDSTLSGLLSIRGHGGIFNGAYAPPGEDDTWAYGEKIVELRKVGGVKG</sequence>
<evidence type="ECO:0000313" key="2">
    <source>
        <dbReference type="Proteomes" id="UP000054007"/>
    </source>
</evidence>
<proteinExistence type="predicted"/>
<accession>A0A0D7AXZ4</accession>
<name>A0A0D7AXZ4_9AGAR</name>
<organism evidence="1 2">
    <name type="scientific">Cylindrobasidium torrendii FP15055 ss-10</name>
    <dbReference type="NCBI Taxonomy" id="1314674"/>
    <lineage>
        <taxon>Eukaryota</taxon>
        <taxon>Fungi</taxon>
        <taxon>Dikarya</taxon>
        <taxon>Basidiomycota</taxon>
        <taxon>Agaricomycotina</taxon>
        <taxon>Agaricomycetes</taxon>
        <taxon>Agaricomycetidae</taxon>
        <taxon>Agaricales</taxon>
        <taxon>Marasmiineae</taxon>
        <taxon>Physalacriaceae</taxon>
        <taxon>Cylindrobasidium</taxon>
    </lineage>
</organism>
<protein>
    <submittedName>
        <fullName evidence="1">Uncharacterized protein</fullName>
    </submittedName>
</protein>